<name>A0ABT8A0T7_9PROT</name>
<accession>A0ABT8A0T7</accession>
<keyword evidence="2" id="KW-1185">Reference proteome</keyword>
<comment type="caution">
    <text evidence="1">The sequence shown here is derived from an EMBL/GenBank/DDBJ whole genome shotgun (WGS) entry which is preliminary data.</text>
</comment>
<gene>
    <name evidence="1" type="ORF">QWZ14_01740</name>
</gene>
<organism evidence="1 2">
    <name type="scientific">Paeniroseomonas aquatica</name>
    <dbReference type="NCBI Taxonomy" id="373043"/>
    <lineage>
        <taxon>Bacteria</taxon>
        <taxon>Pseudomonadati</taxon>
        <taxon>Pseudomonadota</taxon>
        <taxon>Alphaproteobacteria</taxon>
        <taxon>Acetobacterales</taxon>
        <taxon>Acetobacteraceae</taxon>
        <taxon>Paeniroseomonas</taxon>
    </lineage>
</organism>
<evidence type="ECO:0000313" key="1">
    <source>
        <dbReference type="EMBL" id="MDN3563098.1"/>
    </source>
</evidence>
<dbReference type="RefSeq" id="WP_290314831.1">
    <property type="nucleotide sequence ID" value="NZ_JAUFPN010000015.1"/>
</dbReference>
<protein>
    <submittedName>
        <fullName evidence="1">Uncharacterized protein</fullName>
    </submittedName>
</protein>
<dbReference type="Proteomes" id="UP001529369">
    <property type="component" value="Unassembled WGS sequence"/>
</dbReference>
<dbReference type="EMBL" id="JAUFPN010000015">
    <property type="protein sequence ID" value="MDN3563098.1"/>
    <property type="molecule type" value="Genomic_DNA"/>
</dbReference>
<evidence type="ECO:0000313" key="2">
    <source>
        <dbReference type="Proteomes" id="UP001529369"/>
    </source>
</evidence>
<reference evidence="2" key="1">
    <citation type="journal article" date="2019" name="Int. J. Syst. Evol. Microbiol.">
        <title>The Global Catalogue of Microorganisms (GCM) 10K type strain sequencing project: providing services to taxonomists for standard genome sequencing and annotation.</title>
        <authorList>
            <consortium name="The Broad Institute Genomics Platform"/>
            <consortium name="The Broad Institute Genome Sequencing Center for Infectious Disease"/>
            <person name="Wu L."/>
            <person name="Ma J."/>
        </authorList>
    </citation>
    <scope>NUCLEOTIDE SEQUENCE [LARGE SCALE GENOMIC DNA]</scope>
    <source>
        <strain evidence="2">CECT 7131</strain>
    </source>
</reference>
<sequence>MLIWVPDSISQAAINRTVRAIHAVFDAHGQPLHLGAAPTVDTPRLRAAYRSYQALADLSQEAMALVKTSSAQAFCASLIDAPARAADLSNLRLLHRGRFYRRGVDVYPQLLAAASPKA</sequence>
<proteinExistence type="predicted"/>